<keyword evidence="4" id="KW-1185">Reference proteome</keyword>
<dbReference type="Pfam" id="PF00072">
    <property type="entry name" value="Response_reg"/>
    <property type="match status" value="1"/>
</dbReference>
<dbReference type="SMART" id="SM00448">
    <property type="entry name" value="REC"/>
    <property type="match status" value="1"/>
</dbReference>
<evidence type="ECO:0000313" key="3">
    <source>
        <dbReference type="EMBL" id="NGY04293.1"/>
    </source>
</evidence>
<dbReference type="Gene3D" id="3.40.50.2300">
    <property type="match status" value="1"/>
</dbReference>
<dbReference type="GO" id="GO:0000160">
    <property type="term" value="P:phosphorelay signal transduction system"/>
    <property type="evidence" value="ECO:0007669"/>
    <property type="project" value="InterPro"/>
</dbReference>
<reference evidence="3 4" key="1">
    <citation type="journal article" date="2014" name="Int. J. Syst. Evol. Microbiol.">
        <title>Solimonas terrae sp. nov., isolated from soil.</title>
        <authorList>
            <person name="Kim S.J."/>
            <person name="Moon J.Y."/>
            <person name="Weon H.Y."/>
            <person name="Ahn J.H."/>
            <person name="Chen W.M."/>
            <person name="Kwon S.W."/>
        </authorList>
    </citation>
    <scope>NUCLEOTIDE SEQUENCE [LARGE SCALE GENOMIC DNA]</scope>
    <source>
        <strain evidence="3 4">KIS83-12</strain>
    </source>
</reference>
<name>A0A6M2BQE2_9GAMM</name>
<sequence length="127" mass="14183">MTKVRTLLVDDNRPFLILARHLLASFLEIEVIGEAYDGEQAVQMAEQLKPNLIIMDLAMPNMGGLQATRLIKAQDAPPVIIIASHYDDAAHREFVAQVGAEGFINKRSYENDVIVIVRRLLKELSDA</sequence>
<dbReference type="SUPFAM" id="SSF52172">
    <property type="entry name" value="CheY-like"/>
    <property type="match status" value="1"/>
</dbReference>
<gene>
    <name evidence="3" type="ORF">G7Y85_05925</name>
</gene>
<protein>
    <submittedName>
        <fullName evidence="3">Response regulator</fullName>
    </submittedName>
</protein>
<comment type="caution">
    <text evidence="3">The sequence shown here is derived from an EMBL/GenBank/DDBJ whole genome shotgun (WGS) entry which is preliminary data.</text>
</comment>
<evidence type="ECO:0000259" key="2">
    <source>
        <dbReference type="PROSITE" id="PS50110"/>
    </source>
</evidence>
<evidence type="ECO:0000313" key="4">
    <source>
        <dbReference type="Proteomes" id="UP000472676"/>
    </source>
</evidence>
<dbReference type="PROSITE" id="PS50110">
    <property type="entry name" value="RESPONSE_REGULATORY"/>
    <property type="match status" value="1"/>
</dbReference>
<feature type="domain" description="Response regulatory" evidence="2">
    <location>
        <begin position="5"/>
        <end position="121"/>
    </location>
</feature>
<dbReference type="InterPro" id="IPR011006">
    <property type="entry name" value="CheY-like_superfamily"/>
</dbReference>
<feature type="modified residue" description="4-aspartylphosphate" evidence="1">
    <location>
        <position position="56"/>
    </location>
</feature>
<dbReference type="InterPro" id="IPR052048">
    <property type="entry name" value="ST_Response_Regulator"/>
</dbReference>
<accession>A0A6M2BQE2</accession>
<dbReference type="PANTHER" id="PTHR43228">
    <property type="entry name" value="TWO-COMPONENT RESPONSE REGULATOR"/>
    <property type="match status" value="1"/>
</dbReference>
<organism evidence="3 4">
    <name type="scientific">Solimonas terrae</name>
    <dbReference type="NCBI Taxonomy" id="1396819"/>
    <lineage>
        <taxon>Bacteria</taxon>
        <taxon>Pseudomonadati</taxon>
        <taxon>Pseudomonadota</taxon>
        <taxon>Gammaproteobacteria</taxon>
        <taxon>Nevskiales</taxon>
        <taxon>Nevskiaceae</taxon>
        <taxon>Solimonas</taxon>
    </lineage>
</organism>
<dbReference type="EMBL" id="JAAMOW010000002">
    <property type="protein sequence ID" value="NGY04293.1"/>
    <property type="molecule type" value="Genomic_DNA"/>
</dbReference>
<dbReference type="Proteomes" id="UP000472676">
    <property type="component" value="Unassembled WGS sequence"/>
</dbReference>
<dbReference type="AlphaFoldDB" id="A0A6M2BQE2"/>
<dbReference type="InterPro" id="IPR001789">
    <property type="entry name" value="Sig_transdc_resp-reg_receiver"/>
</dbReference>
<proteinExistence type="predicted"/>
<evidence type="ECO:0000256" key="1">
    <source>
        <dbReference type="PROSITE-ProRule" id="PRU00169"/>
    </source>
</evidence>
<keyword evidence="1" id="KW-0597">Phosphoprotein</keyword>
<dbReference type="PANTHER" id="PTHR43228:SF1">
    <property type="entry name" value="TWO-COMPONENT RESPONSE REGULATOR ARR22"/>
    <property type="match status" value="1"/>
</dbReference>